<dbReference type="GO" id="GO:0050660">
    <property type="term" value="F:flavin adenine dinucleotide binding"/>
    <property type="evidence" value="ECO:0007669"/>
    <property type="project" value="InterPro"/>
</dbReference>
<dbReference type="Pfam" id="PF13450">
    <property type="entry name" value="NAD_binding_8"/>
    <property type="match status" value="1"/>
</dbReference>
<keyword evidence="4" id="KW-0274">FAD</keyword>
<dbReference type="Proteomes" id="UP000242814">
    <property type="component" value="Unassembled WGS sequence"/>
</dbReference>
<accession>A0A1D2J6S3</accession>
<dbReference type="InterPro" id="IPR020946">
    <property type="entry name" value="Flavin_mOase-like"/>
</dbReference>
<reference evidence="6 7" key="1">
    <citation type="submission" date="2016-06" db="EMBL/GenBank/DDBJ databases">
        <authorList>
            <person name="Kjaerup R.B."/>
            <person name="Dalgaard T.S."/>
            <person name="Juul-Madsen H.R."/>
        </authorList>
    </citation>
    <scope>NUCLEOTIDE SEQUENCE [LARGE SCALE GENOMIC DNA]</scope>
    <source>
        <strain evidence="6 7">Pb300</strain>
    </source>
</reference>
<comment type="caution">
    <text evidence="6">The sequence shown here is derived from an EMBL/GenBank/DDBJ whole genome shotgun (WGS) entry which is preliminary data.</text>
</comment>
<dbReference type="Pfam" id="PF00743">
    <property type="entry name" value="FMO-like"/>
    <property type="match status" value="1"/>
</dbReference>
<evidence type="ECO:0000313" key="7">
    <source>
        <dbReference type="Proteomes" id="UP000242814"/>
    </source>
</evidence>
<dbReference type="InterPro" id="IPR051209">
    <property type="entry name" value="FAD-bind_Monooxygenase_sf"/>
</dbReference>
<evidence type="ECO:0000256" key="4">
    <source>
        <dbReference type="ARBA" id="ARBA00022827"/>
    </source>
</evidence>
<dbReference type="VEuPathDB" id="FungiDB:PADG_05961"/>
<dbReference type="GO" id="GO:0050661">
    <property type="term" value="F:NADP binding"/>
    <property type="evidence" value="ECO:0007669"/>
    <property type="project" value="InterPro"/>
</dbReference>
<sequence length="504" mass="56478">MSTDKVGNRKDGSSYTQIACIGSGLSGVALGATLKRWYNFDDIRFFDRNAGSGGTWWANRYPGCACDVPSALYSFSFHLNPNWTQAMPPSEEIKAYNESVLERYSLGDKMVFSTEVIRCEWNEETSLWTMHLQNLQTGEKYTHKCQILFNAGGLLSVPRKCDIPGSEKFNGHIFHSAQWDAAVSLKDKNVVVIGNGCTGAQIVPAILPEVKHLTHIIRSKHWIYPAANPPYPPLLRWIFQNIPLALRLHRIHLFLLIERSLTLFKMSKKGTVVRQERQVKSERFMRKHAPAKYHDLLIPDFDFGCKRRIFDVGGYLKALNAENITLTDEKPLEILPDGLRTNHGIIKADVIVLATGFETKFLHAMDVIGRDGQSVREHWDKYPGPTAYNSSVLSGFPNFFMLLGPNSATGHTSALIASENTINYALRILKPILTGKATSVDIKEQAEKSYADKVQAALNETVFNAGGCQSVPWLLIYLIHNPVVYPKKQVECNNISLVPGVFLV</sequence>
<name>A0A1D2J6S3_PARBR</name>
<dbReference type="PANTHER" id="PTHR42877:SF10">
    <property type="entry name" value="L-ORNITHINE N(5)-OXYGENASE"/>
    <property type="match status" value="1"/>
</dbReference>
<gene>
    <name evidence="6" type="ORF">ACO22_06818</name>
</gene>
<evidence type="ECO:0000256" key="1">
    <source>
        <dbReference type="ARBA" id="ARBA00001974"/>
    </source>
</evidence>
<organism evidence="6 7">
    <name type="scientific">Paracoccidioides brasiliensis</name>
    <dbReference type="NCBI Taxonomy" id="121759"/>
    <lineage>
        <taxon>Eukaryota</taxon>
        <taxon>Fungi</taxon>
        <taxon>Dikarya</taxon>
        <taxon>Ascomycota</taxon>
        <taxon>Pezizomycotina</taxon>
        <taxon>Eurotiomycetes</taxon>
        <taxon>Eurotiomycetidae</taxon>
        <taxon>Onygenales</taxon>
        <taxon>Ajellomycetaceae</taxon>
        <taxon>Paracoccidioides</taxon>
    </lineage>
</organism>
<evidence type="ECO:0000256" key="2">
    <source>
        <dbReference type="ARBA" id="ARBA00010139"/>
    </source>
</evidence>
<evidence type="ECO:0000256" key="3">
    <source>
        <dbReference type="ARBA" id="ARBA00022630"/>
    </source>
</evidence>
<comment type="cofactor">
    <cofactor evidence="1">
        <name>FAD</name>
        <dbReference type="ChEBI" id="CHEBI:57692"/>
    </cofactor>
</comment>
<dbReference type="GO" id="GO:0004499">
    <property type="term" value="F:N,N-dimethylaniline monooxygenase activity"/>
    <property type="evidence" value="ECO:0007669"/>
    <property type="project" value="InterPro"/>
</dbReference>
<keyword evidence="5" id="KW-0560">Oxidoreductase</keyword>
<keyword evidence="3" id="KW-0285">Flavoprotein</keyword>
<proteinExistence type="inferred from homology"/>
<comment type="similarity">
    <text evidence="2">Belongs to the FAD-binding monooxygenase family.</text>
</comment>
<dbReference type="Gene3D" id="3.50.50.60">
    <property type="entry name" value="FAD/NAD(P)-binding domain"/>
    <property type="match status" value="2"/>
</dbReference>
<evidence type="ECO:0000256" key="5">
    <source>
        <dbReference type="ARBA" id="ARBA00023002"/>
    </source>
</evidence>
<dbReference type="SUPFAM" id="SSF51905">
    <property type="entry name" value="FAD/NAD(P)-binding domain"/>
    <property type="match status" value="2"/>
</dbReference>
<dbReference type="PANTHER" id="PTHR42877">
    <property type="entry name" value="L-ORNITHINE N(5)-MONOOXYGENASE-RELATED"/>
    <property type="match status" value="1"/>
</dbReference>
<dbReference type="EMBL" id="LZYO01000405">
    <property type="protein sequence ID" value="ODH13888.1"/>
    <property type="molecule type" value="Genomic_DNA"/>
</dbReference>
<evidence type="ECO:0000313" key="6">
    <source>
        <dbReference type="EMBL" id="ODH13888.1"/>
    </source>
</evidence>
<dbReference type="VEuPathDB" id="FungiDB:PABG_05633"/>
<dbReference type="AlphaFoldDB" id="A0A1D2J6S3"/>
<protein>
    <submittedName>
        <fullName evidence="6">Uncharacterized protein</fullName>
    </submittedName>
</protein>
<dbReference type="InterPro" id="IPR036188">
    <property type="entry name" value="FAD/NAD-bd_sf"/>
</dbReference>